<dbReference type="InterPro" id="IPR051052">
    <property type="entry name" value="Diverse_substrate_MTase"/>
</dbReference>
<dbReference type="InterPro" id="IPR013216">
    <property type="entry name" value="Methyltransf_11"/>
</dbReference>
<reference evidence="5" key="1">
    <citation type="submission" date="2016-04" db="EMBL/GenBank/DDBJ databases">
        <authorList>
            <person name="Evans L.H."/>
            <person name="Alamgir A."/>
            <person name="Owens N."/>
            <person name="Weber N.D."/>
            <person name="Virtaneva K."/>
            <person name="Barbian K."/>
            <person name="Babar A."/>
            <person name="Rosenke K."/>
        </authorList>
    </citation>
    <scope>NUCLEOTIDE SEQUENCE [LARGE SCALE GENOMIC DNA]</scope>
    <source>
        <strain evidence="5">CBS 101.48</strain>
    </source>
</reference>
<dbReference type="Gene3D" id="3.40.50.150">
    <property type="entry name" value="Vaccinia Virus protein VP39"/>
    <property type="match status" value="1"/>
</dbReference>
<comment type="similarity">
    <text evidence="1">Belongs to the methyltransferase superfamily.</text>
</comment>
<dbReference type="GO" id="GO:0032259">
    <property type="term" value="P:methylation"/>
    <property type="evidence" value="ECO:0007669"/>
    <property type="project" value="UniProtKB-KW"/>
</dbReference>
<dbReference type="EMBL" id="LT553497">
    <property type="protein sequence ID" value="SAM00962.1"/>
    <property type="molecule type" value="Genomic_DNA"/>
</dbReference>
<sequence length="265" mass="30380">MSQRQPHRIACNGFEKGSTIYGDSRPRYPSEAIDFIQSITPDNANVVDLGAGTGIMTKFLVDAHFAVTAVEPVAGMRDQLRRNVPGVKSIINGTSWDTTLPSESQDVVIVAQAFHWFDDLNTLQEVHRILKPGGRFLLIWNLESNKNSDWIKELRSLYETYDADAPQYRKNNWQKVWETQEAQDLFSNPLNHRHFDYPMPFTRDQIFPRILSKSYISVLPKDEQDCLKVKVNAILDNPAFGFASDPRTGAFIYPHDTDLYWSQKK</sequence>
<dbReference type="PANTHER" id="PTHR44942">
    <property type="entry name" value="METHYLTRANSF_11 DOMAIN-CONTAINING PROTEIN"/>
    <property type="match status" value="1"/>
</dbReference>
<dbReference type="CDD" id="cd02440">
    <property type="entry name" value="AdoMet_MTases"/>
    <property type="match status" value="1"/>
</dbReference>
<feature type="domain" description="Methyltransferase type 11" evidence="4">
    <location>
        <begin position="47"/>
        <end position="137"/>
    </location>
</feature>
<keyword evidence="2" id="KW-0489">Methyltransferase</keyword>
<evidence type="ECO:0000313" key="6">
    <source>
        <dbReference type="Proteomes" id="UP000078561"/>
    </source>
</evidence>
<evidence type="ECO:0000259" key="4">
    <source>
        <dbReference type="Pfam" id="PF08241"/>
    </source>
</evidence>
<protein>
    <recommendedName>
        <fullName evidence="4">Methyltransferase type 11 domain-containing protein</fullName>
    </recommendedName>
</protein>
<dbReference type="InParanoid" id="A0A168NPU9"/>
<organism evidence="5">
    <name type="scientific">Absidia glauca</name>
    <name type="common">Pin mould</name>
    <dbReference type="NCBI Taxonomy" id="4829"/>
    <lineage>
        <taxon>Eukaryota</taxon>
        <taxon>Fungi</taxon>
        <taxon>Fungi incertae sedis</taxon>
        <taxon>Mucoromycota</taxon>
        <taxon>Mucoromycotina</taxon>
        <taxon>Mucoromycetes</taxon>
        <taxon>Mucorales</taxon>
        <taxon>Cunninghamellaceae</taxon>
        <taxon>Absidia</taxon>
    </lineage>
</organism>
<evidence type="ECO:0000256" key="3">
    <source>
        <dbReference type="ARBA" id="ARBA00022679"/>
    </source>
</evidence>
<gene>
    <name evidence="5" type="primary">ABSGL_06698.1 scaffold 8661</name>
</gene>
<evidence type="ECO:0000313" key="5">
    <source>
        <dbReference type="EMBL" id="SAM00962.1"/>
    </source>
</evidence>
<evidence type="ECO:0000256" key="2">
    <source>
        <dbReference type="ARBA" id="ARBA00022603"/>
    </source>
</evidence>
<keyword evidence="6" id="KW-1185">Reference proteome</keyword>
<dbReference type="Proteomes" id="UP000078561">
    <property type="component" value="Unassembled WGS sequence"/>
</dbReference>
<dbReference type="OrthoDB" id="66144at2759"/>
<dbReference type="SUPFAM" id="SSF53335">
    <property type="entry name" value="S-adenosyl-L-methionine-dependent methyltransferases"/>
    <property type="match status" value="1"/>
</dbReference>
<dbReference type="FunCoup" id="A0A168NPU9">
    <property type="interactions" value="260"/>
</dbReference>
<dbReference type="STRING" id="4829.A0A168NPU9"/>
<accession>A0A168NPU9</accession>
<name>A0A168NPU9_ABSGL</name>
<dbReference type="GO" id="GO:0008757">
    <property type="term" value="F:S-adenosylmethionine-dependent methyltransferase activity"/>
    <property type="evidence" value="ECO:0007669"/>
    <property type="project" value="InterPro"/>
</dbReference>
<keyword evidence="3" id="KW-0808">Transferase</keyword>
<dbReference type="Pfam" id="PF08241">
    <property type="entry name" value="Methyltransf_11"/>
    <property type="match status" value="1"/>
</dbReference>
<proteinExistence type="inferred from homology"/>
<dbReference type="InterPro" id="IPR029063">
    <property type="entry name" value="SAM-dependent_MTases_sf"/>
</dbReference>
<dbReference type="AlphaFoldDB" id="A0A168NPU9"/>
<dbReference type="PANTHER" id="PTHR44942:SF4">
    <property type="entry name" value="METHYLTRANSFERASE TYPE 11 DOMAIN-CONTAINING PROTEIN"/>
    <property type="match status" value="1"/>
</dbReference>
<dbReference type="OMA" id="WRATFDT"/>
<evidence type="ECO:0000256" key="1">
    <source>
        <dbReference type="ARBA" id="ARBA00008361"/>
    </source>
</evidence>